<evidence type="ECO:0000259" key="1">
    <source>
        <dbReference type="SMART" id="SM00421"/>
    </source>
</evidence>
<dbReference type="Gene3D" id="1.10.10.10">
    <property type="entry name" value="Winged helix-like DNA-binding domain superfamily/Winged helix DNA-binding domain"/>
    <property type="match status" value="1"/>
</dbReference>
<dbReference type="GO" id="GO:0003677">
    <property type="term" value="F:DNA binding"/>
    <property type="evidence" value="ECO:0007669"/>
    <property type="project" value="UniProtKB-KW"/>
</dbReference>
<protein>
    <submittedName>
        <fullName evidence="2">DNA-binding CsgD family transcriptional regulator/PAS domain-containing protein</fullName>
    </submittedName>
</protein>
<name>A0A840AQK0_9HYPH</name>
<evidence type="ECO:0000313" key="3">
    <source>
        <dbReference type="Proteomes" id="UP000553963"/>
    </source>
</evidence>
<reference evidence="2 3" key="1">
    <citation type="submission" date="2020-08" db="EMBL/GenBank/DDBJ databases">
        <title>Genomic Encyclopedia of Type Strains, Phase IV (KMG-IV): sequencing the most valuable type-strain genomes for metagenomic binning, comparative biology and taxonomic classification.</title>
        <authorList>
            <person name="Goeker M."/>
        </authorList>
    </citation>
    <scope>NUCLEOTIDE SEQUENCE [LARGE SCALE GENOMIC DNA]</scope>
    <source>
        <strain evidence="2 3">DSM 25966</strain>
    </source>
</reference>
<comment type="caution">
    <text evidence="2">The sequence shown here is derived from an EMBL/GenBank/DDBJ whole genome shotgun (WGS) entry which is preliminary data.</text>
</comment>
<sequence>MNLDRLALPSFSEALHAVYEAALDSDHWPVALSRIGRIFDADGAVVIFYSGDAQADFITCDELRPAVEIYQAEGWWRHDLHAQRAIAQNLADGDVFSDLTVATPDEIETHPIYVDFFERVGFGCLMSAVMLPDLDMLVGLSVPRAKAKGFFDRNDMNLLSLISRHVEQSLRISLRITHLEASEAALTTAVDSMDACIYALDDAGGIAFANASGLARFADYFLPGEGRIVPREATERASFRALLDEGSGGDVRASPRSCVISGADGSRLAVWAMPMTDAARGLLTVRDSATTLLFATPVERRDMIDPAVIRDIFDLSLGEARLAALVGGGMEIRDVAGRLGITEGTARIVLKRVFRKLGINRQAQLVLQLSQLAQFRTLRAGGAPGRSG</sequence>
<dbReference type="Proteomes" id="UP000553963">
    <property type="component" value="Unassembled WGS sequence"/>
</dbReference>
<dbReference type="AlphaFoldDB" id="A0A840AQK0"/>
<dbReference type="SMART" id="SM00421">
    <property type="entry name" value="HTH_LUXR"/>
    <property type="match status" value="1"/>
</dbReference>
<gene>
    <name evidence="2" type="ORF">GGR25_002191</name>
</gene>
<dbReference type="EMBL" id="JACIDS010000003">
    <property type="protein sequence ID" value="MBB3931141.1"/>
    <property type="molecule type" value="Genomic_DNA"/>
</dbReference>
<evidence type="ECO:0000313" key="2">
    <source>
        <dbReference type="EMBL" id="MBB3931141.1"/>
    </source>
</evidence>
<dbReference type="InterPro" id="IPR016032">
    <property type="entry name" value="Sig_transdc_resp-reg_C-effctor"/>
</dbReference>
<feature type="domain" description="HTH luxR-type" evidence="1">
    <location>
        <begin position="312"/>
        <end position="369"/>
    </location>
</feature>
<dbReference type="SUPFAM" id="SSF46894">
    <property type="entry name" value="C-terminal effector domain of the bipartite response regulators"/>
    <property type="match status" value="1"/>
</dbReference>
<accession>A0A840AQK0</accession>
<dbReference type="RefSeq" id="WP_183398807.1">
    <property type="nucleotide sequence ID" value="NZ_JACIDS010000003.1"/>
</dbReference>
<keyword evidence="3" id="KW-1185">Reference proteome</keyword>
<dbReference type="InterPro" id="IPR036388">
    <property type="entry name" value="WH-like_DNA-bd_sf"/>
</dbReference>
<proteinExistence type="predicted"/>
<dbReference type="GO" id="GO:0006355">
    <property type="term" value="P:regulation of DNA-templated transcription"/>
    <property type="evidence" value="ECO:0007669"/>
    <property type="project" value="InterPro"/>
</dbReference>
<organism evidence="2 3">
    <name type="scientific">Kaistia hirudinis</name>
    <dbReference type="NCBI Taxonomy" id="1293440"/>
    <lineage>
        <taxon>Bacteria</taxon>
        <taxon>Pseudomonadati</taxon>
        <taxon>Pseudomonadota</taxon>
        <taxon>Alphaproteobacteria</taxon>
        <taxon>Hyphomicrobiales</taxon>
        <taxon>Kaistiaceae</taxon>
        <taxon>Kaistia</taxon>
    </lineage>
</organism>
<dbReference type="InterPro" id="IPR000792">
    <property type="entry name" value="Tscrpt_reg_LuxR_C"/>
</dbReference>
<keyword evidence="2" id="KW-0238">DNA-binding</keyword>